<reference evidence="8 9" key="1">
    <citation type="submission" date="2019-10" db="EMBL/GenBank/DDBJ databases">
        <title>Genome sequence of Azospirillum formosense CC-Nfb-7.</title>
        <authorList>
            <person name="Ambrosini A."/>
            <person name="Sant'Anna F.H."/>
            <person name="Cassan F.D."/>
            <person name="Souza E.M."/>
            <person name="Passaglia L.M.P."/>
        </authorList>
    </citation>
    <scope>NUCLEOTIDE SEQUENCE [LARGE SCALE GENOMIC DNA]</scope>
    <source>
        <strain evidence="8 9">CC-NFb-7</strain>
    </source>
</reference>
<dbReference type="InterPro" id="IPR043128">
    <property type="entry name" value="Rev_trsase/Diguanyl_cyclase"/>
</dbReference>
<protein>
    <submittedName>
        <fullName evidence="8">Diguanylate cyclase</fullName>
    </submittedName>
</protein>
<dbReference type="NCBIfam" id="TIGR00254">
    <property type="entry name" value="GGDEF"/>
    <property type="match status" value="1"/>
</dbReference>
<comment type="caution">
    <text evidence="8">The sequence shown here is derived from an EMBL/GenBank/DDBJ whole genome shotgun (WGS) entry which is preliminary data.</text>
</comment>
<dbReference type="InterPro" id="IPR000160">
    <property type="entry name" value="GGDEF_dom"/>
</dbReference>
<dbReference type="PANTHER" id="PTHR46663">
    <property type="entry name" value="DIGUANYLATE CYCLASE DGCT-RELATED"/>
    <property type="match status" value="1"/>
</dbReference>
<comment type="subcellular location">
    <subcellularLocation>
        <location evidence="1">Cell membrane</location>
        <topology evidence="1">Multi-pass membrane protein</topology>
    </subcellularLocation>
</comment>
<gene>
    <name evidence="8" type="ORF">GBZ26_19650</name>
</gene>
<evidence type="ECO:0000256" key="4">
    <source>
        <dbReference type="ARBA" id="ARBA00022989"/>
    </source>
</evidence>
<evidence type="ECO:0000259" key="7">
    <source>
        <dbReference type="PROSITE" id="PS50887"/>
    </source>
</evidence>
<feature type="transmembrane region" description="Helical" evidence="6">
    <location>
        <begin position="291"/>
        <end position="312"/>
    </location>
</feature>
<dbReference type="EMBL" id="WHOR01000168">
    <property type="protein sequence ID" value="NUB21393.1"/>
    <property type="molecule type" value="Genomic_DNA"/>
</dbReference>
<accession>A0ABX2L0M3</accession>
<evidence type="ECO:0000313" key="9">
    <source>
        <dbReference type="Proteomes" id="UP000639419"/>
    </source>
</evidence>
<keyword evidence="3 6" id="KW-0812">Transmembrane</keyword>
<evidence type="ECO:0000256" key="6">
    <source>
        <dbReference type="SAM" id="Phobius"/>
    </source>
</evidence>
<evidence type="ECO:0000256" key="5">
    <source>
        <dbReference type="ARBA" id="ARBA00023136"/>
    </source>
</evidence>
<dbReference type="Gene3D" id="3.30.450.20">
    <property type="entry name" value="PAS domain"/>
    <property type="match status" value="2"/>
</dbReference>
<evidence type="ECO:0000256" key="1">
    <source>
        <dbReference type="ARBA" id="ARBA00004651"/>
    </source>
</evidence>
<evidence type="ECO:0000256" key="3">
    <source>
        <dbReference type="ARBA" id="ARBA00022692"/>
    </source>
</evidence>
<dbReference type="CDD" id="cd12914">
    <property type="entry name" value="PDC1_DGC_like"/>
    <property type="match status" value="1"/>
</dbReference>
<dbReference type="PANTHER" id="PTHR46663:SF2">
    <property type="entry name" value="GGDEF DOMAIN-CONTAINING PROTEIN"/>
    <property type="match status" value="1"/>
</dbReference>
<dbReference type="Gene3D" id="3.30.70.270">
    <property type="match status" value="1"/>
</dbReference>
<dbReference type="PROSITE" id="PS50887">
    <property type="entry name" value="GGDEF"/>
    <property type="match status" value="1"/>
</dbReference>
<dbReference type="SUPFAM" id="SSF55073">
    <property type="entry name" value="Nucleotide cyclase"/>
    <property type="match status" value="1"/>
</dbReference>
<sequence>MSLLKRTRILRRVQTLWARVGLRARLEAFILLALLPMVGLVVVLLLQERSQDIGRAREATRLLADRGALQQAQIVQQAHGVLQLLTLVPDIREASPEGCATMLKQATDLYPWSTGFGVFNPDGNLLCSSNRSRPMNVADRDYFREALATRGFTVSNFLIGQNSKQPRVVAALPIVGDDGSVIRVLLAGVDLSWLAELSVEIAHESGGTVSLFDSEGTILARVPDPQGLVGRSMADHPMVRKIMEEEAGIIEDDGLDGIPRISGFATLEETGAKIVVAVARDDILAAADRNLLLGTGVMAGVVLLIVVGVWVLMEVMVLRRLRDLKASAAFLSSDLFDPHAPCTPAPVHPSEFSQVAQAMRTMGRTLSAIAFEDRLTGLANRRFFEAHVERLRDQPAQDQTAIAILYIDLDGFKPINDQHGHHTGDLVLKEIGDRLARCVRQGDFAARLGGDEFAVLLSLADGHQAHYAMEVARRIINSVSAPITADGLDVRIGCSIGVALWPADAADLSVALQHADRALYAAKRAGRARVVSYSDLPTSNLPTGNAMAT</sequence>
<dbReference type="Pfam" id="PF00990">
    <property type="entry name" value="GGDEF"/>
    <property type="match status" value="1"/>
</dbReference>
<evidence type="ECO:0000256" key="2">
    <source>
        <dbReference type="ARBA" id="ARBA00022475"/>
    </source>
</evidence>
<evidence type="ECO:0000313" key="8">
    <source>
        <dbReference type="EMBL" id="NUB21393.1"/>
    </source>
</evidence>
<dbReference type="SMART" id="SM00267">
    <property type="entry name" value="GGDEF"/>
    <property type="match status" value="1"/>
</dbReference>
<keyword evidence="2" id="KW-1003">Cell membrane</keyword>
<dbReference type="InterPro" id="IPR033479">
    <property type="entry name" value="dCache_1"/>
</dbReference>
<keyword evidence="5 6" id="KW-0472">Membrane</keyword>
<dbReference type="Pfam" id="PF02743">
    <property type="entry name" value="dCache_1"/>
    <property type="match status" value="1"/>
</dbReference>
<dbReference type="CDD" id="cd12915">
    <property type="entry name" value="PDC2_DGC_like"/>
    <property type="match status" value="1"/>
</dbReference>
<dbReference type="InterPro" id="IPR029151">
    <property type="entry name" value="Sensor-like_sf"/>
</dbReference>
<dbReference type="Proteomes" id="UP000639419">
    <property type="component" value="Unassembled WGS sequence"/>
</dbReference>
<feature type="domain" description="GGDEF" evidence="7">
    <location>
        <begin position="400"/>
        <end position="535"/>
    </location>
</feature>
<dbReference type="SUPFAM" id="SSF103190">
    <property type="entry name" value="Sensory domain-like"/>
    <property type="match status" value="1"/>
</dbReference>
<dbReference type="InterPro" id="IPR029787">
    <property type="entry name" value="Nucleotide_cyclase"/>
</dbReference>
<name>A0ABX2L0M3_9PROT</name>
<organism evidence="8 9">
    <name type="scientific">Azospirillum formosense</name>
    <dbReference type="NCBI Taxonomy" id="861533"/>
    <lineage>
        <taxon>Bacteria</taxon>
        <taxon>Pseudomonadati</taxon>
        <taxon>Pseudomonadota</taxon>
        <taxon>Alphaproteobacteria</taxon>
        <taxon>Rhodospirillales</taxon>
        <taxon>Azospirillaceae</taxon>
        <taxon>Azospirillum</taxon>
    </lineage>
</organism>
<dbReference type="InterPro" id="IPR052163">
    <property type="entry name" value="DGC-Regulatory_Protein"/>
</dbReference>
<dbReference type="CDD" id="cd01949">
    <property type="entry name" value="GGDEF"/>
    <property type="match status" value="1"/>
</dbReference>
<feature type="transmembrane region" description="Helical" evidence="6">
    <location>
        <begin position="28"/>
        <end position="46"/>
    </location>
</feature>
<proteinExistence type="predicted"/>
<keyword evidence="9" id="KW-1185">Reference proteome</keyword>
<keyword evidence="4 6" id="KW-1133">Transmembrane helix</keyword>